<evidence type="ECO:0000313" key="2">
    <source>
        <dbReference type="Proteomes" id="UP000326789"/>
    </source>
</evidence>
<proteinExistence type="predicted"/>
<dbReference type="RefSeq" id="WP_150872728.1">
    <property type="nucleotide sequence ID" value="NZ_VWSE01000008.1"/>
</dbReference>
<evidence type="ECO:0000313" key="1">
    <source>
        <dbReference type="EMBL" id="KAB0287163.1"/>
    </source>
</evidence>
<gene>
    <name evidence="1" type="ORF">F2P58_21300</name>
</gene>
<accession>A0A5N3QYG9</accession>
<comment type="caution">
    <text evidence="1">The sequence shown here is derived from an EMBL/GenBank/DDBJ whole genome shotgun (WGS) entry which is preliminary data.</text>
</comment>
<dbReference type="AlphaFoldDB" id="A0A5N3QYG9"/>
<organism evidence="1 2">
    <name type="scientific">Vibrio fortis</name>
    <dbReference type="NCBI Taxonomy" id="212667"/>
    <lineage>
        <taxon>Bacteria</taxon>
        <taxon>Pseudomonadati</taxon>
        <taxon>Pseudomonadota</taxon>
        <taxon>Gammaproteobacteria</taxon>
        <taxon>Vibrionales</taxon>
        <taxon>Vibrionaceae</taxon>
        <taxon>Vibrio</taxon>
    </lineage>
</organism>
<name>A0A5N3QYG9_9VIBR</name>
<dbReference type="EMBL" id="VWSE01000008">
    <property type="protein sequence ID" value="KAB0287163.1"/>
    <property type="molecule type" value="Genomic_DNA"/>
</dbReference>
<sequence length="91" mass="10357">MRKGSLGFKGILLGSVALLMTVLLMASELYGYKQTEEFVIKDVEQYFTDYTKQQSLTVEQYFAQKANSVSSIANHYNNNPSQQIMSSKLKY</sequence>
<protein>
    <submittedName>
        <fullName evidence="1">Uncharacterized protein</fullName>
    </submittedName>
</protein>
<dbReference type="Proteomes" id="UP000326789">
    <property type="component" value="Unassembled WGS sequence"/>
</dbReference>
<reference evidence="1 2" key="1">
    <citation type="submission" date="2019-09" db="EMBL/GenBank/DDBJ databases">
        <title>Whole genome sequence of Vibrio fortis.</title>
        <authorList>
            <person name="Das S.K."/>
        </authorList>
    </citation>
    <scope>NUCLEOTIDE SEQUENCE [LARGE SCALE GENOMIC DNA]</scope>
    <source>
        <strain evidence="1 2">AN60</strain>
    </source>
</reference>